<dbReference type="NCBIfam" id="TIGR02532">
    <property type="entry name" value="IV_pilin_GFxxxE"/>
    <property type="match status" value="1"/>
</dbReference>
<organism evidence="2 3">
    <name type="scientific">Zooshikella ganghwensis</name>
    <dbReference type="NCBI Taxonomy" id="202772"/>
    <lineage>
        <taxon>Bacteria</taxon>
        <taxon>Pseudomonadati</taxon>
        <taxon>Pseudomonadota</taxon>
        <taxon>Gammaproteobacteria</taxon>
        <taxon>Oceanospirillales</taxon>
        <taxon>Zooshikellaceae</taxon>
        <taxon>Zooshikella</taxon>
    </lineage>
</organism>
<dbReference type="Pfam" id="PF07963">
    <property type="entry name" value="N_methyl"/>
    <property type="match status" value="1"/>
</dbReference>
<dbReference type="InterPro" id="IPR032092">
    <property type="entry name" value="PilW"/>
</dbReference>
<keyword evidence="1" id="KW-0472">Membrane</keyword>
<protein>
    <submittedName>
        <fullName evidence="2">Prepilin-type N-terminal cleavage/methylation domain-containing protein</fullName>
    </submittedName>
</protein>
<gene>
    <name evidence="2" type="ORF">B9G39_02050</name>
</gene>
<accession>A0A4P9VIM4</accession>
<dbReference type="InterPro" id="IPR012902">
    <property type="entry name" value="N_methyl_site"/>
</dbReference>
<dbReference type="Pfam" id="PF16074">
    <property type="entry name" value="PilW"/>
    <property type="match status" value="1"/>
</dbReference>
<keyword evidence="3" id="KW-1185">Reference proteome</keyword>
<dbReference type="AlphaFoldDB" id="A0A4P9VIM4"/>
<dbReference type="GO" id="GO:0043683">
    <property type="term" value="P:type IV pilus assembly"/>
    <property type="evidence" value="ECO:0007669"/>
    <property type="project" value="InterPro"/>
</dbReference>
<proteinExistence type="predicted"/>
<evidence type="ECO:0000313" key="3">
    <source>
        <dbReference type="Proteomes" id="UP000257039"/>
    </source>
</evidence>
<dbReference type="RefSeq" id="WP_094785844.1">
    <property type="nucleotide sequence ID" value="NZ_NDXW01000001.1"/>
</dbReference>
<dbReference type="EMBL" id="NDXW01000001">
    <property type="protein sequence ID" value="RDH42319.1"/>
    <property type="molecule type" value="Genomic_DNA"/>
</dbReference>
<name>A0A4P9VIM4_9GAMM</name>
<reference evidence="2 3" key="1">
    <citation type="submission" date="2017-04" db="EMBL/GenBank/DDBJ databases">
        <title>Draft genome sequence of Zooshikella ganghwensis VG4 isolated from Red Sea sediments.</title>
        <authorList>
            <person name="Rehman Z."/>
            <person name="Alam I."/>
            <person name="Kamau A."/>
            <person name="Bajic V."/>
            <person name="Leiknes T."/>
        </authorList>
    </citation>
    <scope>NUCLEOTIDE SEQUENCE [LARGE SCALE GENOMIC DNA]</scope>
    <source>
        <strain evidence="2 3">VG4</strain>
    </source>
</reference>
<keyword evidence="1" id="KW-0812">Transmembrane</keyword>
<evidence type="ECO:0000313" key="2">
    <source>
        <dbReference type="EMBL" id="RDH42319.1"/>
    </source>
</evidence>
<evidence type="ECO:0000256" key="1">
    <source>
        <dbReference type="SAM" id="Phobius"/>
    </source>
</evidence>
<feature type="transmembrane region" description="Helical" evidence="1">
    <location>
        <begin position="12"/>
        <end position="30"/>
    </location>
</feature>
<keyword evidence="1" id="KW-1133">Transmembrane helix</keyword>
<sequence>MKKQQGFTIIELMIAMLLGLFLMGGIISIFNSNQQTFRMLNGLSTLQDNARFAFDTISQDIRMAGYMGCLSSINDVNYLNTLNPSSSDYIFDLSTGLTGYEASGSTWKPHPESYVTDLKPQTGSDILVIRRVSDNGSSLTQAMPFPSADLKSEATVPIEDGEVILVSDCSKATIFQVTNITTIVDDTEYNVVHNAGTSETPGNAQKELTNDGSTYDEDASVYKFRTAVYYIAPSAFANNRGNQVLSLWRREGLDPAEELIRGVEDLAILYGEDLDSSGVPNRYVTASSVGDMNRVVAVNISLSVNTVDEVSQDNNLITRTFNATIKIRNRGV</sequence>
<comment type="caution">
    <text evidence="2">The sequence shown here is derived from an EMBL/GenBank/DDBJ whole genome shotgun (WGS) entry which is preliminary data.</text>
</comment>
<dbReference type="Proteomes" id="UP000257039">
    <property type="component" value="Unassembled WGS sequence"/>
</dbReference>